<evidence type="ECO:0000313" key="5">
    <source>
        <dbReference type="EMBL" id="GAA1953229.1"/>
    </source>
</evidence>
<dbReference type="InterPro" id="IPR023187">
    <property type="entry name" value="Tscrpt_reg_MarR-type_CS"/>
</dbReference>
<reference evidence="5 6" key="1">
    <citation type="journal article" date="2019" name="Int. J. Syst. Evol. Microbiol.">
        <title>The Global Catalogue of Microorganisms (GCM) 10K type strain sequencing project: providing services to taxonomists for standard genome sequencing and annotation.</title>
        <authorList>
            <consortium name="The Broad Institute Genomics Platform"/>
            <consortium name="The Broad Institute Genome Sequencing Center for Infectious Disease"/>
            <person name="Wu L."/>
            <person name="Ma J."/>
        </authorList>
    </citation>
    <scope>NUCLEOTIDE SEQUENCE [LARGE SCALE GENOMIC DNA]</scope>
    <source>
        <strain evidence="5 6">JCM 16013</strain>
    </source>
</reference>
<keyword evidence="3" id="KW-0804">Transcription</keyword>
<dbReference type="PROSITE" id="PS01117">
    <property type="entry name" value="HTH_MARR_1"/>
    <property type="match status" value="1"/>
</dbReference>
<dbReference type="Proteomes" id="UP001499854">
    <property type="component" value="Unassembled WGS sequence"/>
</dbReference>
<keyword evidence="6" id="KW-1185">Reference proteome</keyword>
<name>A0ABN2QIW3_9ACTN</name>
<evidence type="ECO:0000256" key="3">
    <source>
        <dbReference type="ARBA" id="ARBA00023163"/>
    </source>
</evidence>
<dbReference type="SUPFAM" id="SSF46785">
    <property type="entry name" value="Winged helix' DNA-binding domain"/>
    <property type="match status" value="1"/>
</dbReference>
<comment type="caution">
    <text evidence="5">The sequence shown here is derived from an EMBL/GenBank/DDBJ whole genome shotgun (WGS) entry which is preliminary data.</text>
</comment>
<protein>
    <submittedName>
        <fullName evidence="5">MarR family transcriptional regulator</fullName>
    </submittedName>
</protein>
<keyword evidence="2" id="KW-0238">DNA-binding</keyword>
<accession>A0ABN2QIW3</accession>
<dbReference type="SMART" id="SM00347">
    <property type="entry name" value="HTH_MARR"/>
    <property type="match status" value="1"/>
</dbReference>
<dbReference type="PROSITE" id="PS50995">
    <property type="entry name" value="HTH_MARR_2"/>
    <property type="match status" value="1"/>
</dbReference>
<dbReference type="InterPro" id="IPR052526">
    <property type="entry name" value="HTH-type_Bedaq_tolerance"/>
</dbReference>
<gene>
    <name evidence="5" type="ORF">GCM10009838_05590</name>
</gene>
<proteinExistence type="predicted"/>
<dbReference type="PANTHER" id="PTHR39515:SF2">
    <property type="entry name" value="HTH-TYPE TRANSCRIPTIONAL REGULATOR RV0880"/>
    <property type="match status" value="1"/>
</dbReference>
<evidence type="ECO:0000256" key="1">
    <source>
        <dbReference type="ARBA" id="ARBA00023015"/>
    </source>
</evidence>
<feature type="domain" description="HTH marR-type" evidence="4">
    <location>
        <begin position="1"/>
        <end position="153"/>
    </location>
</feature>
<dbReference type="Gene3D" id="1.10.10.10">
    <property type="entry name" value="Winged helix-like DNA-binding domain superfamily/Winged helix DNA-binding domain"/>
    <property type="match status" value="1"/>
</dbReference>
<evidence type="ECO:0000313" key="6">
    <source>
        <dbReference type="Proteomes" id="UP001499854"/>
    </source>
</evidence>
<dbReference type="InterPro" id="IPR000835">
    <property type="entry name" value="HTH_MarR-typ"/>
</dbReference>
<dbReference type="InterPro" id="IPR036388">
    <property type="entry name" value="WH-like_DNA-bd_sf"/>
</dbReference>
<dbReference type="Pfam" id="PF12802">
    <property type="entry name" value="MarR_2"/>
    <property type="match status" value="1"/>
</dbReference>
<organism evidence="5 6">
    <name type="scientific">Catenulispora subtropica</name>
    <dbReference type="NCBI Taxonomy" id="450798"/>
    <lineage>
        <taxon>Bacteria</taxon>
        <taxon>Bacillati</taxon>
        <taxon>Actinomycetota</taxon>
        <taxon>Actinomycetes</taxon>
        <taxon>Catenulisporales</taxon>
        <taxon>Catenulisporaceae</taxon>
        <taxon>Catenulispora</taxon>
    </lineage>
</organism>
<keyword evidence="1" id="KW-0805">Transcription regulation</keyword>
<evidence type="ECO:0000256" key="2">
    <source>
        <dbReference type="ARBA" id="ARBA00023125"/>
    </source>
</evidence>
<dbReference type="PANTHER" id="PTHR39515">
    <property type="entry name" value="CONSERVED PROTEIN"/>
    <property type="match status" value="1"/>
</dbReference>
<sequence>MGTMSEAPDLPDIPEIAMRASLETWVMFGRLRRRLQALPGESGLSPAQTSVLVRLGKVDAASAGALAAAEQVSHQAMAKTVAGLEALGLIVRRPDPVDRRRWLLALTEAGRARSQGERHARQQWLARALAEHGTPEQIEAVITAMALLGEVADA</sequence>
<dbReference type="EMBL" id="BAAAQM010000002">
    <property type="protein sequence ID" value="GAA1953229.1"/>
    <property type="molecule type" value="Genomic_DNA"/>
</dbReference>
<dbReference type="InterPro" id="IPR036390">
    <property type="entry name" value="WH_DNA-bd_sf"/>
</dbReference>
<evidence type="ECO:0000259" key="4">
    <source>
        <dbReference type="PROSITE" id="PS50995"/>
    </source>
</evidence>